<name>A0A9D3VXD6_9ROSI</name>
<dbReference type="EMBL" id="JAIQCV010000005">
    <property type="protein sequence ID" value="KAH1098623.1"/>
    <property type="molecule type" value="Genomic_DNA"/>
</dbReference>
<proteinExistence type="predicted"/>
<accession>A0A9D3VXD6</accession>
<comment type="caution">
    <text evidence="1">The sequence shown here is derived from an EMBL/GenBank/DDBJ whole genome shotgun (WGS) entry which is preliminary data.</text>
</comment>
<dbReference type="Proteomes" id="UP000828251">
    <property type="component" value="Unassembled WGS sequence"/>
</dbReference>
<reference evidence="1 2" key="1">
    <citation type="journal article" date="2021" name="Plant Biotechnol. J.">
        <title>Multi-omics assisted identification of the key and species-specific regulatory components of drought-tolerant mechanisms in Gossypium stocksii.</title>
        <authorList>
            <person name="Yu D."/>
            <person name="Ke L."/>
            <person name="Zhang D."/>
            <person name="Wu Y."/>
            <person name="Sun Y."/>
            <person name="Mei J."/>
            <person name="Sun J."/>
            <person name="Sun Y."/>
        </authorList>
    </citation>
    <scope>NUCLEOTIDE SEQUENCE [LARGE SCALE GENOMIC DNA]</scope>
    <source>
        <strain evidence="2">cv. E1</strain>
        <tissue evidence="1">Leaf</tissue>
    </source>
</reference>
<protein>
    <submittedName>
        <fullName evidence="1">Uncharacterized protein</fullName>
    </submittedName>
</protein>
<organism evidence="1 2">
    <name type="scientific">Gossypium stocksii</name>
    <dbReference type="NCBI Taxonomy" id="47602"/>
    <lineage>
        <taxon>Eukaryota</taxon>
        <taxon>Viridiplantae</taxon>
        <taxon>Streptophyta</taxon>
        <taxon>Embryophyta</taxon>
        <taxon>Tracheophyta</taxon>
        <taxon>Spermatophyta</taxon>
        <taxon>Magnoliopsida</taxon>
        <taxon>eudicotyledons</taxon>
        <taxon>Gunneridae</taxon>
        <taxon>Pentapetalae</taxon>
        <taxon>rosids</taxon>
        <taxon>malvids</taxon>
        <taxon>Malvales</taxon>
        <taxon>Malvaceae</taxon>
        <taxon>Malvoideae</taxon>
        <taxon>Gossypium</taxon>
    </lineage>
</organism>
<evidence type="ECO:0000313" key="2">
    <source>
        <dbReference type="Proteomes" id="UP000828251"/>
    </source>
</evidence>
<gene>
    <name evidence="1" type="ORF">J1N35_015544</name>
</gene>
<sequence length="192" mass="21329">MERDLADLSLKDGEDEAFSIPVEDEAQSSAYSFCLDIGNGNGLGFDVEGFVEESHHCKQHLAQGGGRDYFFFGKKCFEQQFGPSSRHNHGRGSWTGFNPALRINLEGSKFANVSNQRQDSRQFYGKELTPYKSQQMRASLNVGEIIRVLANMGVINQLDSSQMEDSLEINGGHLAHLKQLSAATSGYADWKK</sequence>
<dbReference type="AlphaFoldDB" id="A0A9D3VXD6"/>
<keyword evidence="2" id="KW-1185">Reference proteome</keyword>
<evidence type="ECO:0000313" key="1">
    <source>
        <dbReference type="EMBL" id="KAH1098623.1"/>
    </source>
</evidence>